<reference evidence="2" key="1">
    <citation type="submission" date="2020-11" db="EMBL/GenBank/DDBJ databases">
        <authorList>
            <person name="Tran Van P."/>
        </authorList>
    </citation>
    <scope>NUCLEOTIDE SEQUENCE</scope>
</reference>
<gene>
    <name evidence="2" type="ORF">CTOB1V02_LOCUS14448</name>
</gene>
<protein>
    <submittedName>
        <fullName evidence="2">Uncharacterized protein</fullName>
    </submittedName>
</protein>
<feature type="region of interest" description="Disordered" evidence="1">
    <location>
        <begin position="42"/>
        <end position="114"/>
    </location>
</feature>
<evidence type="ECO:0000313" key="2">
    <source>
        <dbReference type="EMBL" id="CAD7236633.1"/>
    </source>
</evidence>
<dbReference type="EMBL" id="OB680587">
    <property type="protein sequence ID" value="CAD7236633.1"/>
    <property type="molecule type" value="Genomic_DNA"/>
</dbReference>
<accession>A0A7R8WYD1</accession>
<proteinExistence type="predicted"/>
<organism evidence="2">
    <name type="scientific">Cyprideis torosa</name>
    <dbReference type="NCBI Taxonomy" id="163714"/>
    <lineage>
        <taxon>Eukaryota</taxon>
        <taxon>Metazoa</taxon>
        <taxon>Ecdysozoa</taxon>
        <taxon>Arthropoda</taxon>
        <taxon>Crustacea</taxon>
        <taxon>Oligostraca</taxon>
        <taxon>Ostracoda</taxon>
        <taxon>Podocopa</taxon>
        <taxon>Podocopida</taxon>
        <taxon>Cytherocopina</taxon>
        <taxon>Cytheroidea</taxon>
        <taxon>Cytherideidae</taxon>
        <taxon>Cyprideis</taxon>
    </lineage>
</organism>
<feature type="compositionally biased region" description="Low complexity" evidence="1">
    <location>
        <begin position="72"/>
        <end position="86"/>
    </location>
</feature>
<dbReference type="AlphaFoldDB" id="A0A7R8WYD1"/>
<name>A0A7R8WYD1_9CRUS</name>
<evidence type="ECO:0000256" key="1">
    <source>
        <dbReference type="SAM" id="MobiDB-lite"/>
    </source>
</evidence>
<sequence>MRTVEIEIETTATESTAAKIEIETGAGEMKGTEREDVAIVKSPLTGAATAETRARGARPAEGAGRRSLETEAPPAAAAGAAGTGSARRTRGRGPTGLAAAAGLHRRSGRGASAVEANPQDGCPHVSLVGFFCCEVRFQIRKLALVVC</sequence>
<feature type="compositionally biased region" description="Low complexity" evidence="1">
    <location>
        <begin position="45"/>
        <end position="62"/>
    </location>
</feature>